<dbReference type="EMBL" id="JAASQL010000001">
    <property type="protein sequence ID" value="NIJ44702.1"/>
    <property type="molecule type" value="Genomic_DNA"/>
</dbReference>
<evidence type="ECO:0000313" key="3">
    <source>
        <dbReference type="Proteomes" id="UP000745859"/>
    </source>
</evidence>
<sequence length="1001" mass="114851">MKVPYTPYYKSSRFSIFLLFFTLLSCCITYSQEQENNTYKSFKFLDEASDIGTRLKKEIINVKDGEIITNVLQIYNRTSLSPIKFRLELLTPKGWTPIVNPKDIHRVLIKDTISIPIVYIPSKKLQSINEININVFVIDLDGRQLADNYFTVVSHHKKGWTVNVEKNTEYLKNGDTIAELDYNIQNTGNYDQDIYIQHLIPKKNITVTDTLNKPVANKTVTLKPKEEFHQKLDLEFIKKEQRNKRRISTNSYDPYKKDEKVVHDIIIQSTEPKYTTGKSTSRNSKVSYVKLPNEVIADKYGYTTLPLTIDFSVQNLMGDYSFASLNIRGYKELSQNSQLIYSSQFNYSSSVLNNNVFKNVPWYVGYFDNKKSLELGLISGNLIGLQSSGYGIKAGYQINDSHRVNAFYIRPDSFFNQLNKNETYGAEYNFNYRGLLGAKVGAGRNVNLGLDRATNTANIQPTISLFNRHRISLYAAYTQLTDSSGEIKLNEGYATGLGYSSSFFNKIWRPVISVRTNTKGYGNGNYIRELINHRSTFSINKRVDLLATNSFQTYENYSTVSDDLINYQKINTNTLLVSTHKQRNTLQYGGYYHFYDTQNTPRIERGLIIRQSSSNFLNNFLSSLYLRAGYNKASEMGAKDFFNLELSSYIKYRTFTFSNRYFYGSNSLETSLYGTDIAEKTPQNFRSSLSHQYQFKNKHLILENNLVFNYLNTAKKVGLGLYSYLYYFGKYGIRYGIQSNLSYSSSSILLNSFNTNTGTVDLNQTTKNINDLNLNLNFSIRKDFAIPIPFLKDKKTDLNFVAFMDLNGNGKKDFNEIPINNVVIKVGNDEVITNLEGKASVKQKFKGFYKVDIIPLEKINGWFPNINTSTPMEFKEKLVYVPFSRGVKIVGDVILDRQEIANVNKNRTDLSNIKIVATGKTAEGRDRTSQALTDVNGHFELFVANGNYILTMDESILDSNLKLSRNNIPITLKNTQKSVYTAFYIREIRREVKIKDFTVRN</sequence>
<dbReference type="Proteomes" id="UP000745859">
    <property type="component" value="Unassembled WGS sequence"/>
</dbReference>
<comment type="caution">
    <text evidence="2">The sequence shown here is derived from an EMBL/GenBank/DDBJ whole genome shotgun (WGS) entry which is preliminary data.</text>
</comment>
<name>A0ABX0UCB9_9FLAO</name>
<feature type="signal peptide" evidence="1">
    <location>
        <begin position="1"/>
        <end position="33"/>
    </location>
</feature>
<reference evidence="2 3" key="1">
    <citation type="submission" date="2020-03" db="EMBL/GenBank/DDBJ databases">
        <title>Genomic Encyclopedia of Type Strains, Phase IV (KMG-IV): sequencing the most valuable type-strain genomes for metagenomic binning, comparative biology and taxonomic classification.</title>
        <authorList>
            <person name="Goeker M."/>
        </authorList>
    </citation>
    <scope>NUCLEOTIDE SEQUENCE [LARGE SCALE GENOMIC DNA]</scope>
    <source>
        <strain evidence="2 3">DSM 101599</strain>
    </source>
</reference>
<feature type="chain" id="PRO_5046600091" description="SD-repeat containing protein B domain-containing protein" evidence="1">
    <location>
        <begin position="34"/>
        <end position="1001"/>
    </location>
</feature>
<dbReference type="RefSeq" id="WP_167185197.1">
    <property type="nucleotide sequence ID" value="NZ_JAASQL010000001.1"/>
</dbReference>
<evidence type="ECO:0000256" key="1">
    <source>
        <dbReference type="SAM" id="SignalP"/>
    </source>
</evidence>
<protein>
    <recommendedName>
        <fullName evidence="4">SD-repeat containing protein B domain-containing protein</fullName>
    </recommendedName>
</protein>
<keyword evidence="1" id="KW-0732">Signal</keyword>
<accession>A0ABX0UCB9</accession>
<evidence type="ECO:0000313" key="2">
    <source>
        <dbReference type="EMBL" id="NIJ44702.1"/>
    </source>
</evidence>
<proteinExistence type="predicted"/>
<evidence type="ECO:0008006" key="4">
    <source>
        <dbReference type="Google" id="ProtNLM"/>
    </source>
</evidence>
<keyword evidence="3" id="KW-1185">Reference proteome</keyword>
<organism evidence="2 3">
    <name type="scientific">Wenyingzhuangia heitensis</name>
    <dbReference type="NCBI Taxonomy" id="1487859"/>
    <lineage>
        <taxon>Bacteria</taxon>
        <taxon>Pseudomonadati</taxon>
        <taxon>Bacteroidota</taxon>
        <taxon>Flavobacteriia</taxon>
        <taxon>Flavobacteriales</taxon>
        <taxon>Flavobacteriaceae</taxon>
        <taxon>Wenyingzhuangia</taxon>
    </lineage>
</organism>
<dbReference type="PROSITE" id="PS51257">
    <property type="entry name" value="PROKAR_LIPOPROTEIN"/>
    <property type="match status" value="1"/>
</dbReference>
<gene>
    <name evidence="2" type="ORF">FHR24_001141</name>
</gene>